<accession>G7V7X9</accession>
<dbReference type="AlphaFoldDB" id="G7V7X9"/>
<feature type="transmembrane region" description="Helical" evidence="8">
    <location>
        <begin position="123"/>
        <end position="142"/>
    </location>
</feature>
<reference evidence="11" key="1">
    <citation type="submission" date="2011-10" db="EMBL/GenBank/DDBJ databases">
        <title>The complete genome of chromosome of Thermovirga lienii DSM 17291.</title>
        <authorList>
            <consortium name="US DOE Joint Genome Institute (JGI-PGF)"/>
            <person name="Lucas S."/>
            <person name="Copeland A."/>
            <person name="Lapidus A."/>
            <person name="Glavina del Rio T."/>
            <person name="Dalin E."/>
            <person name="Tice H."/>
            <person name="Bruce D."/>
            <person name="Goodwin L."/>
            <person name="Pitluck S."/>
            <person name="Peters L."/>
            <person name="Mikhailova N."/>
            <person name="Saunders E."/>
            <person name="Kyrpides N."/>
            <person name="Mavromatis K."/>
            <person name="Ivanova N."/>
            <person name="Last F.I."/>
            <person name="Brettin T."/>
            <person name="Detter J.C."/>
            <person name="Han C."/>
            <person name="Larimer F."/>
            <person name="Land M."/>
            <person name="Hauser L."/>
            <person name="Markowitz V."/>
            <person name="Cheng J.-F."/>
            <person name="Hugenholtz P."/>
            <person name="Woyke T."/>
            <person name="Wu D."/>
            <person name="Spring S."/>
            <person name="Schroeder M."/>
            <person name="Brambilla E.-M."/>
            <person name="Klenk H.-P."/>
            <person name="Eisen J.A."/>
        </authorList>
    </citation>
    <scope>NUCLEOTIDE SEQUENCE [LARGE SCALE GENOMIC DNA]</scope>
    <source>
        <strain evidence="11">ATCC BAA-1197 / DSM 17291 / Cas60314</strain>
    </source>
</reference>
<feature type="transmembrane region" description="Helical" evidence="8">
    <location>
        <begin position="314"/>
        <end position="337"/>
    </location>
</feature>
<evidence type="ECO:0000256" key="3">
    <source>
        <dbReference type="ARBA" id="ARBA00022692"/>
    </source>
</evidence>
<keyword evidence="11" id="KW-1185">Reference proteome</keyword>
<feature type="transmembrane region" description="Helical" evidence="8">
    <location>
        <begin position="456"/>
        <end position="475"/>
    </location>
</feature>
<feature type="transmembrane region" description="Helical" evidence="8">
    <location>
        <begin position="6"/>
        <end position="25"/>
    </location>
</feature>
<name>G7V7X9_THELD</name>
<dbReference type="OrthoDB" id="2381at2"/>
<reference evidence="10 11" key="2">
    <citation type="journal article" date="2012" name="Stand. Genomic Sci.">
        <title>Genome sequence of the moderately thermophilic, amino-acid-degrading and sulfur-reducing bacterium Thermovirga lienii type strain (Cas60314(T)).</title>
        <authorList>
            <person name="Goker M."/>
            <person name="Saunders E."/>
            <person name="Lapidus A."/>
            <person name="Nolan M."/>
            <person name="Lucas S."/>
            <person name="Hammon N."/>
            <person name="Deshpande S."/>
            <person name="Cheng J.F."/>
            <person name="Han C."/>
            <person name="Tapia R."/>
            <person name="Goodwin L.A."/>
            <person name="Pitluck S."/>
            <person name="Liolios K."/>
            <person name="Mavromatis K."/>
            <person name="Pagani I."/>
            <person name="Ivanova N."/>
            <person name="Mikhailova N."/>
            <person name="Pati A."/>
            <person name="Chen A."/>
            <person name="Palaniappan K."/>
            <person name="Land M."/>
            <person name="Chang Y.J."/>
            <person name="Jeffries C.D."/>
            <person name="Brambilla E.M."/>
            <person name="Rohde M."/>
            <person name="Spring S."/>
            <person name="Detter J.C."/>
            <person name="Woyke T."/>
            <person name="Bristow J."/>
            <person name="Eisen J.A."/>
            <person name="Markowitz V."/>
            <person name="Hugenholtz P."/>
            <person name="Kyrpides N.C."/>
            <person name="Klenk H.P."/>
        </authorList>
    </citation>
    <scope>NUCLEOTIDE SEQUENCE [LARGE SCALE GENOMIC DNA]</scope>
    <source>
        <strain evidence="11">ATCC BAA-1197 / DSM 17291 / Cas60314</strain>
    </source>
</reference>
<feature type="transmembrane region" description="Helical" evidence="8">
    <location>
        <begin position="181"/>
        <end position="198"/>
    </location>
</feature>
<dbReference type="eggNOG" id="COG0651">
    <property type="taxonomic scope" value="Bacteria"/>
</dbReference>
<feature type="transmembrane region" description="Helical" evidence="8">
    <location>
        <begin position="37"/>
        <end position="54"/>
    </location>
</feature>
<dbReference type="HOGENOM" id="CLU_559790_0_0_0"/>
<feature type="transmembrane region" description="Helical" evidence="8">
    <location>
        <begin position="399"/>
        <end position="416"/>
    </location>
</feature>
<gene>
    <name evidence="10" type="ordered locus">Tlie_0480</name>
</gene>
<proteinExistence type="predicted"/>
<feature type="transmembrane region" description="Helical" evidence="8">
    <location>
        <begin position="233"/>
        <end position="253"/>
    </location>
</feature>
<dbReference type="STRING" id="580340.Tlie_0480"/>
<dbReference type="PANTHER" id="PTHR42682:SF4">
    <property type="entry name" value="NADH-UBIQUINONE_PLASTOQUINONE"/>
    <property type="match status" value="1"/>
</dbReference>
<dbReference type="Pfam" id="PF00361">
    <property type="entry name" value="Proton_antipo_M"/>
    <property type="match status" value="1"/>
</dbReference>
<evidence type="ECO:0000256" key="6">
    <source>
        <dbReference type="ARBA" id="ARBA00023136"/>
    </source>
</evidence>
<keyword evidence="5" id="KW-0560">Oxidoreductase</keyword>
<feature type="transmembrane region" description="Helical" evidence="8">
    <location>
        <begin position="205"/>
        <end position="227"/>
    </location>
</feature>
<evidence type="ECO:0000313" key="10">
    <source>
        <dbReference type="EMBL" id="AER66215.1"/>
    </source>
</evidence>
<dbReference type="GO" id="GO:0005886">
    <property type="term" value="C:plasma membrane"/>
    <property type="evidence" value="ECO:0007669"/>
    <property type="project" value="UniProtKB-SubCell"/>
</dbReference>
<dbReference type="InterPro" id="IPR001750">
    <property type="entry name" value="ND/Mrp_TM"/>
</dbReference>
<sequence>MAFGDPMSLFFAVSSTVLSVAVLFYNEWYFEGKERRTFNFLTVGCWVASIGALFAQDWLVFVVFVEVVSLILWRMISFTDTKAALIYLLAQLGAAGLILIGAAGASLEAGTMAVGPVPSEWRWFVLVGLGVKTAFPGVHFWLPKAHSAAPTPASALLSGFAVKLGIYGIARLGTFASSPELLIIGSVMAIFGVLKALMQHDAKRLLAYHTVSQLGYMVAALGVGTLLGLAGALYHALAHALFKGLLFLSVGRLEKFYGTKDLRLLRGSAAWDMPYTFVLFIVGALAISGFPGMSGFASKVMIKEALKEQGMYPVYWVLQAAGVGTVISFCKLGYYGFLSGGKKGAIVGRKEGLAYSRGSFGFLGMVILAAGTVFLGFDPEVTSGFLKISMPGFFGWDNVFSSLLVVSLGVGIFYLVKDFLSSGFRGSVVLDGLWKKIQHVPLAVHFVIVKMHSGRLRFYLTVVVFATLAILLYLAKHWR</sequence>
<evidence type="ECO:0000256" key="8">
    <source>
        <dbReference type="SAM" id="Phobius"/>
    </source>
</evidence>
<organism evidence="10 11">
    <name type="scientific">Thermovirga lienii (strain ATCC BAA-1197 / DSM 17291 / Cas60314)</name>
    <dbReference type="NCBI Taxonomy" id="580340"/>
    <lineage>
        <taxon>Bacteria</taxon>
        <taxon>Thermotogati</taxon>
        <taxon>Synergistota</taxon>
        <taxon>Synergistia</taxon>
        <taxon>Synergistales</taxon>
        <taxon>Thermovirgaceae</taxon>
        <taxon>Thermovirga</taxon>
    </lineage>
</organism>
<feature type="transmembrane region" description="Helical" evidence="8">
    <location>
        <begin position="358"/>
        <end position="377"/>
    </location>
</feature>
<evidence type="ECO:0000256" key="1">
    <source>
        <dbReference type="ARBA" id="ARBA00004651"/>
    </source>
</evidence>
<comment type="subcellular location">
    <subcellularLocation>
        <location evidence="1">Cell membrane</location>
        <topology evidence="1">Multi-pass membrane protein</topology>
    </subcellularLocation>
    <subcellularLocation>
        <location evidence="7">Membrane</location>
        <topology evidence="7">Multi-pass membrane protein</topology>
    </subcellularLocation>
</comment>
<feature type="transmembrane region" description="Helical" evidence="8">
    <location>
        <begin position="84"/>
        <end position="103"/>
    </location>
</feature>
<protein>
    <submittedName>
        <fullName evidence="10">NADH/Ubiquinone/plastoquinone (Complex I)</fullName>
    </submittedName>
</protein>
<dbReference type="GO" id="GO:0016491">
    <property type="term" value="F:oxidoreductase activity"/>
    <property type="evidence" value="ECO:0007669"/>
    <property type="project" value="UniProtKB-KW"/>
</dbReference>
<dbReference type="KEGG" id="tli:Tlie_0480"/>
<dbReference type="InterPro" id="IPR052175">
    <property type="entry name" value="ComplexI-like_HydComp"/>
</dbReference>
<dbReference type="EMBL" id="CP003096">
    <property type="protein sequence ID" value="AER66215.1"/>
    <property type="molecule type" value="Genomic_DNA"/>
</dbReference>
<feature type="transmembrane region" description="Helical" evidence="8">
    <location>
        <begin position="60"/>
        <end position="77"/>
    </location>
</feature>
<evidence type="ECO:0000313" key="11">
    <source>
        <dbReference type="Proteomes" id="UP000005868"/>
    </source>
</evidence>
<dbReference type="PRINTS" id="PR01434">
    <property type="entry name" value="NADHDHGNASE5"/>
</dbReference>
<dbReference type="Proteomes" id="UP000005868">
    <property type="component" value="Chromosome"/>
</dbReference>
<keyword evidence="10" id="KW-0830">Ubiquinone</keyword>
<feature type="domain" description="NADH:quinone oxidoreductase/Mrp antiporter transmembrane" evidence="9">
    <location>
        <begin position="55"/>
        <end position="312"/>
    </location>
</feature>
<feature type="transmembrane region" description="Helical" evidence="8">
    <location>
        <begin position="154"/>
        <end position="175"/>
    </location>
</feature>
<evidence type="ECO:0000256" key="5">
    <source>
        <dbReference type="ARBA" id="ARBA00023002"/>
    </source>
</evidence>
<keyword evidence="3 7" id="KW-0812">Transmembrane</keyword>
<evidence type="ECO:0000256" key="2">
    <source>
        <dbReference type="ARBA" id="ARBA00022475"/>
    </source>
</evidence>
<dbReference type="PANTHER" id="PTHR42682">
    <property type="entry name" value="HYDROGENASE-4 COMPONENT F"/>
    <property type="match status" value="1"/>
</dbReference>
<evidence type="ECO:0000259" key="9">
    <source>
        <dbReference type="Pfam" id="PF00361"/>
    </source>
</evidence>
<feature type="transmembrane region" description="Helical" evidence="8">
    <location>
        <begin position="274"/>
        <end position="294"/>
    </location>
</feature>
<keyword evidence="6 8" id="KW-0472">Membrane</keyword>
<evidence type="ECO:0000256" key="4">
    <source>
        <dbReference type="ARBA" id="ARBA00022989"/>
    </source>
</evidence>
<keyword evidence="2" id="KW-1003">Cell membrane</keyword>
<keyword evidence="4 8" id="KW-1133">Transmembrane helix</keyword>
<evidence type="ECO:0000256" key="7">
    <source>
        <dbReference type="RuleBase" id="RU000320"/>
    </source>
</evidence>